<dbReference type="InterPro" id="IPR006680">
    <property type="entry name" value="Amidohydro-rel"/>
</dbReference>
<sequence length="479" mass="53798">MPTAAEIREQLDHPIIDCDGHIREFMPAVLPYLRESLGQRLFDRFTSEGSALTRSYQGGGTAERARTRAPQGAWWASPTKNTLDRTTAQTPRLMYDRLDELGLDYAVLYPTLAFGTTGIDDAELRLGLVRGYNEFFADVYGPYRDRMTVAGLIPMHTVDEALAELDFCHAAGLKVVSIPHGVTRPIPSPLVTDESPYLWPGQRHWVDTFGLDSNLDYDPVWQRHRDLGFAITAHGGMTLPVGVYSSISSFTYNHMGSFVAMMYPLAKSMFLGGVTARFPDLPIAYLECGVAWACFMLHDLVEHWEKRSRDAIEWTNPANLDLVEMERLMRAHAGDFASLEDRLAEYIAPLANPVMTPDCLDEWVHVAIEQAEDIRTRFVDSFYFGCEADDRTTAFAFSPANEFGASLRAVLSSDISHWDVRDMNRVLPHAYSLVESGILTPEQFEAFTFRNPYELHTAVNPDFFEGTVVADAVRSARNS</sequence>
<feature type="domain" description="Amidohydrolase-related" evidence="1">
    <location>
        <begin position="116"/>
        <end position="294"/>
    </location>
</feature>
<accession>A0A6J7NIQ6</accession>
<reference evidence="5" key="1">
    <citation type="submission" date="2020-05" db="EMBL/GenBank/DDBJ databases">
        <authorList>
            <person name="Chiriac C."/>
            <person name="Salcher M."/>
            <person name="Ghai R."/>
            <person name="Kavagutti S V."/>
        </authorList>
    </citation>
    <scope>NUCLEOTIDE SEQUENCE</scope>
</reference>
<evidence type="ECO:0000313" key="3">
    <source>
        <dbReference type="EMBL" id="CAB4829919.1"/>
    </source>
</evidence>
<protein>
    <submittedName>
        <fullName evidence="5">Unannotated protein</fullName>
    </submittedName>
</protein>
<dbReference type="EMBL" id="CAEZYR010000006">
    <property type="protein sequence ID" value="CAB4728101.1"/>
    <property type="molecule type" value="Genomic_DNA"/>
</dbReference>
<proteinExistence type="predicted"/>
<evidence type="ECO:0000313" key="5">
    <source>
        <dbReference type="EMBL" id="CAB4992215.1"/>
    </source>
</evidence>
<organism evidence="5">
    <name type="scientific">freshwater metagenome</name>
    <dbReference type="NCBI Taxonomy" id="449393"/>
    <lineage>
        <taxon>unclassified sequences</taxon>
        <taxon>metagenomes</taxon>
        <taxon>ecological metagenomes</taxon>
    </lineage>
</organism>
<dbReference type="EMBL" id="CAFBOS010000053">
    <property type="protein sequence ID" value="CAB4992215.1"/>
    <property type="molecule type" value="Genomic_DNA"/>
</dbReference>
<dbReference type="Pfam" id="PF04909">
    <property type="entry name" value="Amidohydro_2"/>
    <property type="match status" value="1"/>
</dbReference>
<dbReference type="EMBL" id="CAFBMH010000008">
    <property type="protein sequence ID" value="CAB4893024.1"/>
    <property type="molecule type" value="Genomic_DNA"/>
</dbReference>
<evidence type="ECO:0000313" key="2">
    <source>
        <dbReference type="EMBL" id="CAB4728101.1"/>
    </source>
</evidence>
<dbReference type="AlphaFoldDB" id="A0A6J7NIQ6"/>
<evidence type="ECO:0000313" key="4">
    <source>
        <dbReference type="EMBL" id="CAB4893024.1"/>
    </source>
</evidence>
<name>A0A6J7NIQ6_9ZZZZ</name>
<dbReference type="GO" id="GO:0016787">
    <property type="term" value="F:hydrolase activity"/>
    <property type="evidence" value="ECO:0007669"/>
    <property type="project" value="InterPro"/>
</dbReference>
<dbReference type="EMBL" id="CAFABA010000048">
    <property type="protein sequence ID" value="CAB4829919.1"/>
    <property type="molecule type" value="Genomic_DNA"/>
</dbReference>
<evidence type="ECO:0000259" key="1">
    <source>
        <dbReference type="Pfam" id="PF04909"/>
    </source>
</evidence>
<dbReference type="Gene3D" id="3.20.20.140">
    <property type="entry name" value="Metal-dependent hydrolases"/>
    <property type="match status" value="1"/>
</dbReference>
<dbReference type="SUPFAM" id="SSF51556">
    <property type="entry name" value="Metallo-dependent hydrolases"/>
    <property type="match status" value="1"/>
</dbReference>
<gene>
    <name evidence="2" type="ORF">UFOPK2754_00291</name>
    <name evidence="3" type="ORF">UFOPK3139_01353</name>
    <name evidence="4" type="ORF">UFOPK3543_00411</name>
    <name evidence="5" type="ORF">UFOPK3967_01081</name>
</gene>
<dbReference type="InterPro" id="IPR032466">
    <property type="entry name" value="Metal_Hydrolase"/>
</dbReference>